<keyword evidence="1" id="KW-1133">Transmembrane helix</keyword>
<sequence>MAIFTRLRPDRMVIAVVVVAWAVLALSSPWQSIADDSSRAVAWVLTTWGWLLWTSVAVSLLVPSPISLTIVRIVVPLSVVVSTIEASPFAIFCAVVALIVCASPVFVDTMVQGGAYGDETRFSLRTPLPYVAPAVLAWLLYTASLIGGSLFLAAHRYWPGAFLIAVGILLTRSIPQRLHRLARRWLVLVPVGIVVHDHLVLHETIMAPTGKIASVALTSNVGEAADLTGGVIGNRIAITLTEADKVVLSKISAKTLGTTEALHVKMFCIAPCRLTAALAAITQ</sequence>
<organism evidence="2">
    <name type="scientific">freshwater metagenome</name>
    <dbReference type="NCBI Taxonomy" id="449393"/>
    <lineage>
        <taxon>unclassified sequences</taxon>
        <taxon>metagenomes</taxon>
        <taxon>ecological metagenomes</taxon>
    </lineage>
</organism>
<feature type="transmembrane region" description="Helical" evidence="1">
    <location>
        <begin position="50"/>
        <end position="75"/>
    </location>
</feature>
<dbReference type="AlphaFoldDB" id="A0A6J6AGE0"/>
<keyword evidence="1" id="KW-0472">Membrane</keyword>
<gene>
    <name evidence="2" type="ORF">UFOPK4179_00611</name>
</gene>
<keyword evidence="1" id="KW-0812">Transmembrane</keyword>
<name>A0A6J6AGE0_9ZZZZ</name>
<evidence type="ECO:0000256" key="1">
    <source>
        <dbReference type="SAM" id="Phobius"/>
    </source>
</evidence>
<evidence type="ECO:0000313" key="2">
    <source>
        <dbReference type="EMBL" id="CAB4367821.1"/>
    </source>
</evidence>
<feature type="transmembrane region" description="Helical" evidence="1">
    <location>
        <begin position="157"/>
        <end position="175"/>
    </location>
</feature>
<protein>
    <submittedName>
        <fullName evidence="2">Unannotated protein</fullName>
    </submittedName>
</protein>
<feature type="transmembrane region" description="Helical" evidence="1">
    <location>
        <begin position="87"/>
        <end position="107"/>
    </location>
</feature>
<feature type="transmembrane region" description="Helical" evidence="1">
    <location>
        <begin position="127"/>
        <end position="150"/>
    </location>
</feature>
<proteinExistence type="predicted"/>
<reference evidence="2" key="1">
    <citation type="submission" date="2020-05" db="EMBL/GenBank/DDBJ databases">
        <authorList>
            <person name="Chiriac C."/>
            <person name="Salcher M."/>
            <person name="Ghai R."/>
            <person name="Kavagutti S V."/>
        </authorList>
    </citation>
    <scope>NUCLEOTIDE SEQUENCE</scope>
</reference>
<dbReference type="EMBL" id="CAETWZ010000044">
    <property type="protein sequence ID" value="CAB4367821.1"/>
    <property type="molecule type" value="Genomic_DNA"/>
</dbReference>
<accession>A0A6J6AGE0</accession>